<gene>
    <name evidence="3" type="ORF">M0811_10897</name>
</gene>
<sequence length="258" mass="30425">MDPSLAGKKVQSNSQSKIQKKIEKEAKEQIGSIYLTQRSRADFTIYCGKSKKPIRCHQIFIDARAPKLYVKIRERGVNEISFGDFEPEIVEPIIQFLYNFHIDIDMNNFEKMYDFADQLGLETVKEKIELKIQENLNKDNAFNYYLKLKTISLRDFDPVCAKLIYEDRENFGKKVPTLTQEELISLIELLGYSTEKTYEKSLIKMITIWLSKNEKSQEMQYKKQQQTMNPEIRISYGKLILDILDQVKEFENNFRQSN</sequence>
<feature type="compositionally biased region" description="Low complexity" evidence="1">
    <location>
        <begin position="8"/>
        <end position="17"/>
    </location>
</feature>
<name>A0A9Q0LEI0_ANAIG</name>
<dbReference type="InterPro" id="IPR011333">
    <property type="entry name" value="SKP1/BTB/POZ_sf"/>
</dbReference>
<dbReference type="Gene3D" id="3.30.710.10">
    <property type="entry name" value="Potassium Channel Kv1.1, Chain A"/>
    <property type="match status" value="1"/>
</dbReference>
<dbReference type="CDD" id="cd18186">
    <property type="entry name" value="BTB_POZ_ZBTB_KLHL-like"/>
    <property type="match status" value="1"/>
</dbReference>
<comment type="caution">
    <text evidence="3">The sequence shown here is derived from an EMBL/GenBank/DDBJ whole genome shotgun (WGS) entry which is preliminary data.</text>
</comment>
<dbReference type="InterPro" id="IPR000210">
    <property type="entry name" value="BTB/POZ_dom"/>
</dbReference>
<dbReference type="AlphaFoldDB" id="A0A9Q0LEI0"/>
<feature type="region of interest" description="Disordered" evidence="1">
    <location>
        <begin position="1"/>
        <end position="21"/>
    </location>
</feature>
<organism evidence="3 4">
    <name type="scientific">Anaeramoeba ignava</name>
    <name type="common">Anaerobic marine amoeba</name>
    <dbReference type="NCBI Taxonomy" id="1746090"/>
    <lineage>
        <taxon>Eukaryota</taxon>
        <taxon>Metamonada</taxon>
        <taxon>Anaeramoebidae</taxon>
        <taxon>Anaeramoeba</taxon>
    </lineage>
</organism>
<dbReference type="SUPFAM" id="SSF54695">
    <property type="entry name" value="POZ domain"/>
    <property type="match status" value="1"/>
</dbReference>
<keyword evidence="4" id="KW-1185">Reference proteome</keyword>
<reference evidence="3" key="1">
    <citation type="submission" date="2022-10" db="EMBL/GenBank/DDBJ databases">
        <title>Novel sulphate-reducing endosymbionts in the free-living metamonad Anaeramoeba.</title>
        <authorList>
            <person name="Jerlstrom-Hultqvist J."/>
            <person name="Cepicka I."/>
            <person name="Gallot-Lavallee L."/>
            <person name="Salas-Leiva D."/>
            <person name="Curtis B.A."/>
            <person name="Zahonova K."/>
            <person name="Pipaliya S."/>
            <person name="Dacks J."/>
            <person name="Roger A.J."/>
        </authorList>
    </citation>
    <scope>NUCLEOTIDE SEQUENCE</scope>
    <source>
        <strain evidence="3">BMAN</strain>
    </source>
</reference>
<evidence type="ECO:0000256" key="1">
    <source>
        <dbReference type="SAM" id="MobiDB-lite"/>
    </source>
</evidence>
<dbReference type="Proteomes" id="UP001149090">
    <property type="component" value="Unassembled WGS sequence"/>
</dbReference>
<protein>
    <submittedName>
        <fullName evidence="3">Kelch-like protein</fullName>
    </submittedName>
</protein>
<evidence type="ECO:0000313" key="3">
    <source>
        <dbReference type="EMBL" id="KAJ5070425.1"/>
    </source>
</evidence>
<accession>A0A9Q0LEI0</accession>
<dbReference type="EMBL" id="JAPDFW010000095">
    <property type="protein sequence ID" value="KAJ5070425.1"/>
    <property type="molecule type" value="Genomic_DNA"/>
</dbReference>
<dbReference type="SMART" id="SM00225">
    <property type="entry name" value="BTB"/>
    <property type="match status" value="1"/>
</dbReference>
<dbReference type="Pfam" id="PF00651">
    <property type="entry name" value="BTB"/>
    <property type="match status" value="1"/>
</dbReference>
<dbReference type="PROSITE" id="PS50097">
    <property type="entry name" value="BTB"/>
    <property type="match status" value="1"/>
</dbReference>
<evidence type="ECO:0000313" key="4">
    <source>
        <dbReference type="Proteomes" id="UP001149090"/>
    </source>
</evidence>
<feature type="domain" description="BTB" evidence="2">
    <location>
        <begin position="41"/>
        <end position="106"/>
    </location>
</feature>
<proteinExistence type="predicted"/>
<dbReference type="OrthoDB" id="6359816at2759"/>
<evidence type="ECO:0000259" key="2">
    <source>
        <dbReference type="PROSITE" id="PS50097"/>
    </source>
</evidence>